<feature type="coiled-coil region" evidence="1">
    <location>
        <begin position="144"/>
        <end position="171"/>
    </location>
</feature>
<dbReference type="STRING" id="6182.A0A4Z2CY77"/>
<gene>
    <name evidence="2" type="ORF">EWB00_006413</name>
</gene>
<keyword evidence="2" id="KW-0946">Virion</keyword>
<dbReference type="OrthoDB" id="18740at2759"/>
<name>A0A4Z2CY77_SCHJA</name>
<keyword evidence="2" id="KW-0261">Viral envelope protein</keyword>
<sequence length="200" mass="24226">MKYYIINQFLIFTNDYIDHIKKRYDQCLLEVNKQIELNDDNIMKINKLKEKLHDFNRLYKDANEKFQKIINQLRISDNEQYSQCKLSEMCNSIMKIIQQIIIQLQEFHVNFIEKLQATQLEISSQMLECKLNVTFENSSLFNRFNALKRESDDFQHDINELNNELINISTEILKYEQWFENVDKQYQQINIDCSIENMIT</sequence>
<reference evidence="2 3" key="1">
    <citation type="submission" date="2019-03" db="EMBL/GenBank/DDBJ databases">
        <title>An improved genome assembly of the fluke Schistosoma japonicum.</title>
        <authorList>
            <person name="Hu W."/>
            <person name="Luo F."/>
            <person name="Yin M."/>
            <person name="Mo X."/>
            <person name="Sun C."/>
            <person name="Wu Q."/>
            <person name="Zhu B."/>
            <person name="Xiang M."/>
            <person name="Wang J."/>
            <person name="Wang Y."/>
            <person name="Zhang T."/>
            <person name="Xu B."/>
            <person name="Zheng H."/>
            <person name="Feng Z."/>
        </authorList>
    </citation>
    <scope>NUCLEOTIDE SEQUENCE [LARGE SCALE GENOMIC DNA]</scope>
    <source>
        <strain evidence="2">HuSjv2</strain>
        <tissue evidence="2">Worms</tissue>
    </source>
</reference>
<dbReference type="EMBL" id="SKCS01000397">
    <property type="protein sequence ID" value="TNN09201.1"/>
    <property type="molecule type" value="Genomic_DNA"/>
</dbReference>
<evidence type="ECO:0000313" key="3">
    <source>
        <dbReference type="Proteomes" id="UP000311919"/>
    </source>
</evidence>
<organism evidence="2 3">
    <name type="scientific">Schistosoma japonicum</name>
    <name type="common">Blood fluke</name>
    <dbReference type="NCBI Taxonomy" id="6182"/>
    <lineage>
        <taxon>Eukaryota</taxon>
        <taxon>Metazoa</taxon>
        <taxon>Spiralia</taxon>
        <taxon>Lophotrochozoa</taxon>
        <taxon>Platyhelminthes</taxon>
        <taxon>Trematoda</taxon>
        <taxon>Digenea</taxon>
        <taxon>Strigeidida</taxon>
        <taxon>Schistosomatoidea</taxon>
        <taxon>Schistosomatidae</taxon>
        <taxon>Schistosoma</taxon>
    </lineage>
</organism>
<evidence type="ECO:0000313" key="2">
    <source>
        <dbReference type="EMBL" id="TNN09201.1"/>
    </source>
</evidence>
<keyword evidence="3" id="KW-1185">Reference proteome</keyword>
<accession>A0A4Z2CY77</accession>
<proteinExistence type="predicted"/>
<dbReference type="Proteomes" id="UP000311919">
    <property type="component" value="Unassembled WGS sequence"/>
</dbReference>
<dbReference type="AlphaFoldDB" id="A0A4Z2CY77"/>
<evidence type="ECO:0000256" key="1">
    <source>
        <dbReference type="SAM" id="Coils"/>
    </source>
</evidence>
<protein>
    <submittedName>
        <fullName evidence="2">Spectrin-like nuclear envelope protein</fullName>
    </submittedName>
</protein>
<comment type="caution">
    <text evidence="2">The sequence shown here is derived from an EMBL/GenBank/DDBJ whole genome shotgun (WGS) entry which is preliminary data.</text>
</comment>
<keyword evidence="1" id="KW-0175">Coiled coil</keyword>